<keyword evidence="8 10" id="KW-1133">Transmembrane helix</keyword>
<feature type="transmembrane region" description="Helical" evidence="10">
    <location>
        <begin position="101"/>
        <end position="119"/>
    </location>
</feature>
<evidence type="ECO:0000256" key="8">
    <source>
        <dbReference type="ARBA" id="ARBA00022989"/>
    </source>
</evidence>
<dbReference type="GO" id="GO:0140359">
    <property type="term" value="F:ABC-type transporter activity"/>
    <property type="evidence" value="ECO:0007669"/>
    <property type="project" value="InterPro"/>
</dbReference>
<accession>X4ZQ56</accession>
<dbReference type="GO" id="GO:0015920">
    <property type="term" value="P:lipopolysaccharide transport"/>
    <property type="evidence" value="ECO:0007669"/>
    <property type="project" value="TreeGrafter"/>
</dbReference>
<gene>
    <name evidence="12" type="ORF">PSAB_21940</name>
</gene>
<dbReference type="KEGG" id="psab:PSAB_21940"/>
<evidence type="ECO:0000313" key="13">
    <source>
        <dbReference type="Proteomes" id="UP000019772"/>
    </source>
</evidence>
<dbReference type="GO" id="GO:0043190">
    <property type="term" value="C:ATP-binding cassette (ABC) transporter complex"/>
    <property type="evidence" value="ECO:0007669"/>
    <property type="project" value="InterPro"/>
</dbReference>
<keyword evidence="13" id="KW-1185">Reference proteome</keyword>
<evidence type="ECO:0000259" key="11">
    <source>
        <dbReference type="PROSITE" id="PS51012"/>
    </source>
</evidence>
<evidence type="ECO:0000256" key="6">
    <source>
        <dbReference type="ARBA" id="ARBA00022692"/>
    </source>
</evidence>
<keyword evidence="5" id="KW-0762">Sugar transport</keyword>
<dbReference type="HOGENOM" id="CLU_060703_1_1_9"/>
<proteinExistence type="inferred from homology"/>
<organism evidence="12 13">
    <name type="scientific">Paenibacillus sabinae T27</name>
    <dbReference type="NCBI Taxonomy" id="1268072"/>
    <lineage>
        <taxon>Bacteria</taxon>
        <taxon>Bacillati</taxon>
        <taxon>Bacillota</taxon>
        <taxon>Bacilli</taxon>
        <taxon>Bacillales</taxon>
        <taxon>Paenibacillaceae</taxon>
        <taxon>Paenibacillus</taxon>
    </lineage>
</organism>
<evidence type="ECO:0000256" key="3">
    <source>
        <dbReference type="ARBA" id="ARBA00022448"/>
    </source>
</evidence>
<sequence length="261" mass="29828">MNKASNYNSLMYQLTKREILSRYKGSYFGLLWYIIQPLLMLGVYTFVFSTVFKSRWGVVQTSNLEYSLILFAGITTYNIFADVVNRAATLIINNQNYVKKVVFPLSILSPVTLLSSLFFNGISYLILILGVLFIKGTIYWTVLFLPLVLLPIFFLSLGLSWFISSLGVFFRDMNQIINVLFTALMFLSPVFYPVSSVPKQMQVLYHYNPISYVIEDVRNVVLWGRLPDFALMVKGILISLIILVLGYLCFKKTKGGFADVL</sequence>
<evidence type="ECO:0000256" key="4">
    <source>
        <dbReference type="ARBA" id="ARBA00022475"/>
    </source>
</evidence>
<dbReference type="Pfam" id="PF01061">
    <property type="entry name" value="ABC2_membrane"/>
    <property type="match status" value="1"/>
</dbReference>
<dbReference type="OrthoDB" id="9794365at2"/>
<dbReference type="AlphaFoldDB" id="X4ZQ56"/>
<evidence type="ECO:0000256" key="2">
    <source>
        <dbReference type="ARBA" id="ARBA00007783"/>
    </source>
</evidence>
<dbReference type="Proteomes" id="UP000019772">
    <property type="component" value="Chromosome"/>
</dbReference>
<dbReference type="PANTHER" id="PTHR30413:SF10">
    <property type="entry name" value="CAPSULE POLYSACCHARIDE EXPORT INNER-MEMBRANE PROTEIN CTRC"/>
    <property type="match status" value="1"/>
</dbReference>
<dbReference type="PRINTS" id="PR00164">
    <property type="entry name" value="ABC2TRNSPORT"/>
</dbReference>
<dbReference type="PATRIC" id="fig|1268072.3.peg.4520"/>
<dbReference type="InterPro" id="IPR047817">
    <property type="entry name" value="ABC2_TM_bact-type"/>
</dbReference>
<feature type="transmembrane region" description="Helical" evidence="10">
    <location>
        <begin position="148"/>
        <end position="169"/>
    </location>
</feature>
<comment type="similarity">
    <text evidence="2 10">Belongs to the ABC-2 integral membrane protein family.</text>
</comment>
<evidence type="ECO:0000256" key="9">
    <source>
        <dbReference type="ARBA" id="ARBA00023136"/>
    </source>
</evidence>
<dbReference type="EMBL" id="CP004078">
    <property type="protein sequence ID" value="AHV99277.1"/>
    <property type="molecule type" value="Genomic_DNA"/>
</dbReference>
<keyword evidence="4 10" id="KW-1003">Cell membrane</keyword>
<reference evidence="12 13" key="1">
    <citation type="journal article" date="2014" name="PLoS Genet.">
        <title>Comparative Genomic Analysis of N2-Fixing and Non-N2-Fixing Paenibacillus spp.: Organization, Evolution and Expression of the Nitrogen Fixation Genes.</title>
        <authorList>
            <person name="Xie J.B."/>
            <person name="Du Z."/>
            <person name="Bai L."/>
            <person name="Tian C."/>
            <person name="Zhang Y."/>
            <person name="Xie J.Y."/>
            <person name="Wang T."/>
            <person name="Liu X."/>
            <person name="Chen X."/>
            <person name="Cheng Q."/>
            <person name="Chen S."/>
            <person name="Li J."/>
        </authorList>
    </citation>
    <scope>NUCLEOTIDE SEQUENCE [LARGE SCALE GENOMIC DNA]</scope>
    <source>
        <strain evidence="12 13">T27</strain>
    </source>
</reference>
<feature type="transmembrane region" description="Helical" evidence="10">
    <location>
        <begin position="30"/>
        <end position="52"/>
    </location>
</feature>
<dbReference type="PROSITE" id="PS51012">
    <property type="entry name" value="ABC_TM2"/>
    <property type="match status" value="1"/>
</dbReference>
<keyword evidence="6 10" id="KW-0812">Transmembrane</keyword>
<dbReference type="InterPro" id="IPR000412">
    <property type="entry name" value="ABC_2_transport"/>
</dbReference>
<evidence type="ECO:0000256" key="1">
    <source>
        <dbReference type="ARBA" id="ARBA00004651"/>
    </source>
</evidence>
<dbReference type="STRING" id="1268072.PSAB_21940"/>
<feature type="domain" description="ABC transmembrane type-2" evidence="11">
    <location>
        <begin position="28"/>
        <end position="253"/>
    </location>
</feature>
<comment type="subcellular location">
    <subcellularLocation>
        <location evidence="1 10">Cell membrane</location>
        <topology evidence="1 10">Multi-pass membrane protein</topology>
    </subcellularLocation>
</comment>
<dbReference type="InterPro" id="IPR013525">
    <property type="entry name" value="ABC2_TM"/>
</dbReference>
<dbReference type="PANTHER" id="PTHR30413">
    <property type="entry name" value="INNER MEMBRANE TRANSPORT PERMEASE"/>
    <property type="match status" value="1"/>
</dbReference>
<name>X4ZQ56_9BACL</name>
<evidence type="ECO:0000256" key="7">
    <source>
        <dbReference type="ARBA" id="ARBA00022903"/>
    </source>
</evidence>
<feature type="transmembrane region" description="Helical" evidence="10">
    <location>
        <begin position="176"/>
        <end position="194"/>
    </location>
</feature>
<keyword evidence="9 10" id="KW-0472">Membrane</keyword>
<protein>
    <recommendedName>
        <fullName evidence="10">Transport permease protein</fullName>
    </recommendedName>
</protein>
<evidence type="ECO:0000256" key="10">
    <source>
        <dbReference type="RuleBase" id="RU361157"/>
    </source>
</evidence>
<feature type="transmembrane region" description="Helical" evidence="10">
    <location>
        <begin position="64"/>
        <end position="81"/>
    </location>
</feature>
<dbReference type="eggNOG" id="COG1682">
    <property type="taxonomic scope" value="Bacteria"/>
</dbReference>
<dbReference type="PIRSF" id="PIRSF006648">
    <property type="entry name" value="DrrB"/>
    <property type="match status" value="1"/>
</dbReference>
<keyword evidence="7" id="KW-0972">Capsule biogenesis/degradation</keyword>
<feature type="transmembrane region" description="Helical" evidence="10">
    <location>
        <begin position="229"/>
        <end position="250"/>
    </location>
</feature>
<dbReference type="RefSeq" id="WP_025336728.1">
    <property type="nucleotide sequence ID" value="NZ_CP004078.1"/>
</dbReference>
<evidence type="ECO:0000313" key="12">
    <source>
        <dbReference type="EMBL" id="AHV99277.1"/>
    </source>
</evidence>
<keyword evidence="3 10" id="KW-0813">Transport</keyword>
<evidence type="ECO:0000256" key="5">
    <source>
        <dbReference type="ARBA" id="ARBA00022597"/>
    </source>
</evidence>